<feature type="domain" description="PDZ" evidence="2">
    <location>
        <begin position="129"/>
        <end position="211"/>
    </location>
</feature>
<reference evidence="4" key="1">
    <citation type="submission" date="2016-11" db="UniProtKB">
        <authorList>
            <consortium name="WormBaseParasite"/>
        </authorList>
    </citation>
    <scope>IDENTIFICATION</scope>
</reference>
<dbReference type="PROSITE" id="PS50106">
    <property type="entry name" value="PDZ"/>
    <property type="match status" value="2"/>
</dbReference>
<dbReference type="PANTHER" id="PTHR10316:SF40">
    <property type="entry name" value="LD27118P"/>
    <property type="match status" value="1"/>
</dbReference>
<dbReference type="GO" id="GO:0007165">
    <property type="term" value="P:signal transduction"/>
    <property type="evidence" value="ECO:0007669"/>
    <property type="project" value="TreeGrafter"/>
</dbReference>
<dbReference type="PANTHER" id="PTHR10316">
    <property type="entry name" value="MEMBRANE ASSOCIATED GUANYLATE KINASE-RELATED"/>
    <property type="match status" value="1"/>
</dbReference>
<dbReference type="GO" id="GO:0005737">
    <property type="term" value="C:cytoplasm"/>
    <property type="evidence" value="ECO:0007669"/>
    <property type="project" value="TreeGrafter"/>
</dbReference>
<organism evidence="3 4">
    <name type="scientific">Heterorhabditis bacteriophora</name>
    <name type="common">Entomopathogenic nematode worm</name>
    <dbReference type="NCBI Taxonomy" id="37862"/>
    <lineage>
        <taxon>Eukaryota</taxon>
        <taxon>Metazoa</taxon>
        <taxon>Ecdysozoa</taxon>
        <taxon>Nematoda</taxon>
        <taxon>Chromadorea</taxon>
        <taxon>Rhabditida</taxon>
        <taxon>Rhabditina</taxon>
        <taxon>Rhabditomorpha</taxon>
        <taxon>Strongyloidea</taxon>
        <taxon>Heterorhabditidae</taxon>
        <taxon>Heterorhabditis</taxon>
    </lineage>
</organism>
<protein>
    <submittedName>
        <fullName evidence="4">PDZ domain-containing protein</fullName>
    </submittedName>
</protein>
<evidence type="ECO:0000256" key="1">
    <source>
        <dbReference type="SAM" id="MobiDB-lite"/>
    </source>
</evidence>
<feature type="domain" description="PDZ" evidence="2">
    <location>
        <begin position="360"/>
        <end position="430"/>
    </location>
</feature>
<evidence type="ECO:0000259" key="2">
    <source>
        <dbReference type="PROSITE" id="PS50106"/>
    </source>
</evidence>
<dbReference type="InterPro" id="IPR001478">
    <property type="entry name" value="PDZ"/>
</dbReference>
<feature type="compositionally biased region" description="Polar residues" evidence="1">
    <location>
        <begin position="1"/>
        <end position="23"/>
    </location>
</feature>
<dbReference type="Proteomes" id="UP000095283">
    <property type="component" value="Unplaced"/>
</dbReference>
<dbReference type="SUPFAM" id="SSF50156">
    <property type="entry name" value="PDZ domain-like"/>
    <property type="match status" value="2"/>
</dbReference>
<dbReference type="WBParaSite" id="Hba_20192">
    <property type="protein sequence ID" value="Hba_20192"/>
    <property type="gene ID" value="Hba_20192"/>
</dbReference>
<evidence type="ECO:0000313" key="3">
    <source>
        <dbReference type="Proteomes" id="UP000095283"/>
    </source>
</evidence>
<dbReference type="AlphaFoldDB" id="A0A1I7XS87"/>
<dbReference type="InterPro" id="IPR036034">
    <property type="entry name" value="PDZ_sf"/>
</dbReference>
<keyword evidence="3" id="KW-1185">Reference proteome</keyword>
<name>A0A1I7XS87_HETBA</name>
<dbReference type="Pfam" id="PF00595">
    <property type="entry name" value="PDZ"/>
    <property type="match status" value="2"/>
</dbReference>
<feature type="region of interest" description="Disordered" evidence="1">
    <location>
        <begin position="1"/>
        <end position="27"/>
    </location>
</feature>
<accession>A0A1I7XS87</accession>
<dbReference type="CDD" id="cd06735">
    <property type="entry name" value="PDZ5_MAGI-1_3-like"/>
    <property type="match status" value="1"/>
</dbReference>
<evidence type="ECO:0000313" key="4">
    <source>
        <dbReference type="WBParaSite" id="Hba_20192"/>
    </source>
</evidence>
<dbReference type="SMART" id="SM00228">
    <property type="entry name" value="PDZ"/>
    <property type="match status" value="2"/>
</dbReference>
<sequence length="505" mass="55020">MSNGIRQTCSRPTTLQRQSNVPTSVDVWDGSSRIRPSSTSLGFATPNYMPLSAFQLNRPSDLITINLLRKPSGFGFRLLGGREAVSLLEHAAQVKHVKMVVRRPRADISRSHSVPTSERPLSSVSNEYDVILNRTDSDGFGFIIISSLSRNGSTIGQILDNSPAFRCGRLKVGDRVVAVNGIDILNLSHGEIVSLIKASGLSVRLTISPPLGPENIPIASSTLNNRVSIPNLYAPVPPTVFNGSAGCSSNANYATYTSAPTSTTFSYTNGTTSKSPAHYSPYEELSRPNYISHHNGNIGGVVYNESIQPEQQPSCESLLQALQDSSVLDIYSEEHDFDAIDISQRSSPTTCVRLGDPLMTVELERGARGFGFSIRGGHEFGAMPLFVLRVAEDGPASRDGRLRVGDQLISINGRDTKGLTHEEAIQLIKQHPTVRLMETKIFDVTLRNYYHTVARRTTGEKCVECYRLLSIVFDCNSFLNDLLCILIAGSDPESPKEGPPRGNGI</sequence>
<dbReference type="CDD" id="cd06734">
    <property type="entry name" value="PDZ4_MAGI-1_3-like"/>
    <property type="match status" value="1"/>
</dbReference>
<dbReference type="Gene3D" id="2.30.42.10">
    <property type="match status" value="2"/>
</dbReference>
<proteinExistence type="predicted"/>